<dbReference type="OMA" id="FSLWRAY"/>
<dbReference type="AlphaFoldDB" id="B4MPU5"/>
<dbReference type="InterPro" id="IPR001128">
    <property type="entry name" value="Cyt_P450"/>
</dbReference>
<evidence type="ECO:0000256" key="8">
    <source>
        <dbReference type="ARBA" id="ARBA00022848"/>
    </source>
</evidence>
<dbReference type="OrthoDB" id="2789670at2759"/>
<dbReference type="PANTHER" id="PTHR24292:SF100">
    <property type="entry name" value="CYTOCHROME P450 6A16, ISOFORM B-RELATED"/>
    <property type="match status" value="1"/>
</dbReference>
<accession>B4MPU5</accession>
<dbReference type="GO" id="GO:0005789">
    <property type="term" value="C:endoplasmic reticulum membrane"/>
    <property type="evidence" value="ECO:0007669"/>
    <property type="project" value="UniProtKB-SubCell"/>
</dbReference>
<keyword evidence="16" id="KW-1185">Reference proteome</keyword>
<evidence type="ECO:0000256" key="11">
    <source>
        <dbReference type="ARBA" id="ARBA00023033"/>
    </source>
</evidence>
<dbReference type="PhylomeDB" id="B4MPU5"/>
<dbReference type="Gene3D" id="1.10.630.10">
    <property type="entry name" value="Cytochrome P450"/>
    <property type="match status" value="1"/>
</dbReference>
<dbReference type="Pfam" id="PF00067">
    <property type="entry name" value="p450"/>
    <property type="match status" value="1"/>
</dbReference>
<dbReference type="KEGG" id="dwi:6640363"/>
<dbReference type="CDD" id="cd11056">
    <property type="entry name" value="CYP6-like"/>
    <property type="match status" value="1"/>
</dbReference>
<evidence type="ECO:0000256" key="2">
    <source>
        <dbReference type="ARBA" id="ARBA00004174"/>
    </source>
</evidence>
<proteinExistence type="inferred from homology"/>
<evidence type="ECO:0000256" key="1">
    <source>
        <dbReference type="ARBA" id="ARBA00001971"/>
    </source>
</evidence>
<evidence type="ECO:0000256" key="13">
    <source>
        <dbReference type="PIRSR" id="PIRSR602401-1"/>
    </source>
</evidence>
<dbReference type="InterPro" id="IPR017972">
    <property type="entry name" value="Cyt_P450_CS"/>
</dbReference>
<dbReference type="eggNOG" id="KOG0158">
    <property type="taxonomic scope" value="Eukaryota"/>
</dbReference>
<dbReference type="FunCoup" id="B4MPU5">
    <property type="interactions" value="24"/>
</dbReference>
<dbReference type="GO" id="GO:0005506">
    <property type="term" value="F:iron ion binding"/>
    <property type="evidence" value="ECO:0007669"/>
    <property type="project" value="InterPro"/>
</dbReference>
<dbReference type="SUPFAM" id="SSF48264">
    <property type="entry name" value="Cytochrome P450"/>
    <property type="match status" value="1"/>
</dbReference>
<dbReference type="GO" id="GO:0004497">
    <property type="term" value="F:monooxygenase activity"/>
    <property type="evidence" value="ECO:0007669"/>
    <property type="project" value="UniProtKB-KW"/>
</dbReference>
<dbReference type="EMBL" id="CH963849">
    <property type="protein sequence ID" value="EDW74134.1"/>
    <property type="molecule type" value="Genomic_DNA"/>
</dbReference>
<organism evidence="16">
    <name type="scientific">Drosophila willistoni</name>
    <name type="common">Fruit fly</name>
    <dbReference type="NCBI Taxonomy" id="7260"/>
    <lineage>
        <taxon>Eukaryota</taxon>
        <taxon>Metazoa</taxon>
        <taxon>Ecdysozoa</taxon>
        <taxon>Arthropoda</taxon>
        <taxon>Hexapoda</taxon>
        <taxon>Insecta</taxon>
        <taxon>Pterygota</taxon>
        <taxon>Neoptera</taxon>
        <taxon>Endopterygota</taxon>
        <taxon>Diptera</taxon>
        <taxon>Brachycera</taxon>
        <taxon>Muscomorpha</taxon>
        <taxon>Ephydroidea</taxon>
        <taxon>Drosophilidae</taxon>
        <taxon>Drosophila</taxon>
        <taxon>Sophophora</taxon>
    </lineage>
</organism>
<name>B4MPU5_DROWI</name>
<evidence type="ECO:0000313" key="15">
    <source>
        <dbReference type="EMBL" id="EDW74134.1"/>
    </source>
</evidence>
<dbReference type="PANTHER" id="PTHR24292">
    <property type="entry name" value="CYTOCHROME P450"/>
    <property type="match status" value="1"/>
</dbReference>
<keyword evidence="10 13" id="KW-0408">Iron</keyword>
<keyword evidence="5 13" id="KW-0349">Heme</keyword>
<dbReference type="HOGENOM" id="CLU_001570_5_2_1"/>
<evidence type="ECO:0000256" key="9">
    <source>
        <dbReference type="ARBA" id="ARBA00023002"/>
    </source>
</evidence>
<dbReference type="InterPro" id="IPR036396">
    <property type="entry name" value="Cyt_P450_sf"/>
</dbReference>
<comment type="subcellular location">
    <subcellularLocation>
        <location evidence="3">Endoplasmic reticulum membrane</location>
        <topology evidence="3">Peripheral membrane protein</topology>
    </subcellularLocation>
    <subcellularLocation>
        <location evidence="2">Microsome membrane</location>
        <topology evidence="2">Peripheral membrane protein</topology>
    </subcellularLocation>
</comment>
<keyword evidence="6 13" id="KW-0479">Metal-binding</keyword>
<evidence type="ECO:0000256" key="10">
    <source>
        <dbReference type="ARBA" id="ARBA00023004"/>
    </source>
</evidence>
<sequence>MYIIHRILLTGLSTCLLLYIAIKYTLGYWKRRGLLHEKPKFLWGNLKGVIQGKRHVQEALLDVYKAFKGRAPFIGFYACLKPFLLVTDLDLVRNILITNSGNFTTRGMYNNLKGEPLTGNLLQLDGHKWRALHGQTVEVFTSSNLQKLLSRLIAISHRSQQKMGQFKLKNVNISQLVDNYNIDVIACMTFGMDLAADKEEFRQMSQRLWHNFSLWRAYLALEFPFLASIFQYKNYDDKAVAYFYNLTLRQLEEQRRRDRQPLQSFLQLYSRSESPLSDKEIAAQAFGFIVAGLNPLNATLSFCLYELAQQTELQERTRAEIAAVLKRHNGQLTADGLKELQFTKQVVQETLRLHSPYPFVVRRCTKEFEVDNSVFVIARGNNIIIPTVAIHRDPSIYEEPLRFDPSRFDAAALKSRPAMSFLPFGAGLRGCLASQLAEQQLIVGLVALLQQHRYAPCADTTIPLKYDTKKLLLMPKSDIYLSVEREES</sequence>
<evidence type="ECO:0000256" key="6">
    <source>
        <dbReference type="ARBA" id="ARBA00022723"/>
    </source>
</evidence>
<dbReference type="STRING" id="7260.B4MPU5"/>
<dbReference type="PRINTS" id="PR00385">
    <property type="entry name" value="P450"/>
</dbReference>
<dbReference type="GO" id="GO:0016705">
    <property type="term" value="F:oxidoreductase activity, acting on paired donors, with incorporation or reduction of molecular oxygen"/>
    <property type="evidence" value="ECO:0007669"/>
    <property type="project" value="InterPro"/>
</dbReference>
<reference evidence="15 16" key="1">
    <citation type="journal article" date="2007" name="Nature">
        <title>Evolution of genes and genomes on the Drosophila phylogeny.</title>
        <authorList>
            <consortium name="Drosophila 12 Genomes Consortium"/>
            <person name="Clark A.G."/>
            <person name="Eisen M.B."/>
            <person name="Smith D.R."/>
            <person name="Bergman C.M."/>
            <person name="Oliver B."/>
            <person name="Markow T.A."/>
            <person name="Kaufman T.C."/>
            <person name="Kellis M."/>
            <person name="Gelbart W."/>
            <person name="Iyer V.N."/>
            <person name="Pollard D.A."/>
            <person name="Sackton T.B."/>
            <person name="Larracuente A.M."/>
            <person name="Singh N.D."/>
            <person name="Abad J.P."/>
            <person name="Abt D.N."/>
            <person name="Adryan B."/>
            <person name="Aguade M."/>
            <person name="Akashi H."/>
            <person name="Anderson W.W."/>
            <person name="Aquadro C.F."/>
            <person name="Ardell D.H."/>
            <person name="Arguello R."/>
            <person name="Artieri C.G."/>
            <person name="Barbash D.A."/>
            <person name="Barker D."/>
            <person name="Barsanti P."/>
            <person name="Batterham P."/>
            <person name="Batzoglou S."/>
            <person name="Begun D."/>
            <person name="Bhutkar A."/>
            <person name="Blanco E."/>
            <person name="Bosak S.A."/>
            <person name="Bradley R.K."/>
            <person name="Brand A.D."/>
            <person name="Brent M.R."/>
            <person name="Brooks A.N."/>
            <person name="Brown R.H."/>
            <person name="Butlin R.K."/>
            <person name="Caggese C."/>
            <person name="Calvi B.R."/>
            <person name="Bernardo de Carvalho A."/>
            <person name="Caspi A."/>
            <person name="Castrezana S."/>
            <person name="Celniker S.E."/>
            <person name="Chang J.L."/>
            <person name="Chapple C."/>
            <person name="Chatterji S."/>
            <person name="Chinwalla A."/>
            <person name="Civetta A."/>
            <person name="Clifton S.W."/>
            <person name="Comeron J.M."/>
            <person name="Costello J.C."/>
            <person name="Coyne J.A."/>
            <person name="Daub J."/>
            <person name="David R.G."/>
            <person name="Delcher A.L."/>
            <person name="Delehaunty K."/>
            <person name="Do C.B."/>
            <person name="Ebling H."/>
            <person name="Edwards K."/>
            <person name="Eickbush T."/>
            <person name="Evans J.D."/>
            <person name="Filipski A."/>
            <person name="Findeiss S."/>
            <person name="Freyhult E."/>
            <person name="Fulton L."/>
            <person name="Fulton R."/>
            <person name="Garcia A.C."/>
            <person name="Gardiner A."/>
            <person name="Garfield D.A."/>
            <person name="Garvin B.E."/>
            <person name="Gibson G."/>
            <person name="Gilbert D."/>
            <person name="Gnerre S."/>
            <person name="Godfrey J."/>
            <person name="Good R."/>
            <person name="Gotea V."/>
            <person name="Gravely B."/>
            <person name="Greenberg A.J."/>
            <person name="Griffiths-Jones S."/>
            <person name="Gross S."/>
            <person name="Guigo R."/>
            <person name="Gustafson E.A."/>
            <person name="Haerty W."/>
            <person name="Hahn M.W."/>
            <person name="Halligan D.L."/>
            <person name="Halpern A.L."/>
            <person name="Halter G.M."/>
            <person name="Han M.V."/>
            <person name="Heger A."/>
            <person name="Hillier L."/>
            <person name="Hinrichs A.S."/>
            <person name="Holmes I."/>
            <person name="Hoskins R.A."/>
            <person name="Hubisz M.J."/>
            <person name="Hultmark D."/>
            <person name="Huntley M.A."/>
            <person name="Jaffe D.B."/>
            <person name="Jagadeeshan S."/>
            <person name="Jeck W.R."/>
            <person name="Johnson J."/>
            <person name="Jones C.D."/>
            <person name="Jordan W.C."/>
            <person name="Karpen G.H."/>
            <person name="Kataoka E."/>
            <person name="Keightley P.D."/>
            <person name="Kheradpour P."/>
            <person name="Kirkness E.F."/>
            <person name="Koerich L.B."/>
            <person name="Kristiansen K."/>
            <person name="Kudrna D."/>
            <person name="Kulathinal R.J."/>
            <person name="Kumar S."/>
            <person name="Kwok R."/>
            <person name="Lander E."/>
            <person name="Langley C.H."/>
            <person name="Lapoint R."/>
            <person name="Lazzaro B.P."/>
            <person name="Lee S.J."/>
            <person name="Levesque L."/>
            <person name="Li R."/>
            <person name="Lin C.F."/>
            <person name="Lin M.F."/>
            <person name="Lindblad-Toh K."/>
            <person name="Llopart A."/>
            <person name="Long M."/>
            <person name="Low L."/>
            <person name="Lozovsky E."/>
            <person name="Lu J."/>
            <person name="Luo M."/>
            <person name="Machado C.A."/>
            <person name="Makalowski W."/>
            <person name="Marzo M."/>
            <person name="Matsuda M."/>
            <person name="Matzkin L."/>
            <person name="McAllister B."/>
            <person name="McBride C.S."/>
            <person name="McKernan B."/>
            <person name="McKernan K."/>
            <person name="Mendez-Lago M."/>
            <person name="Minx P."/>
            <person name="Mollenhauer M.U."/>
            <person name="Montooth K."/>
            <person name="Mount S.M."/>
            <person name="Mu X."/>
            <person name="Myers E."/>
            <person name="Negre B."/>
            <person name="Newfeld S."/>
            <person name="Nielsen R."/>
            <person name="Noor M.A."/>
            <person name="O'Grady P."/>
            <person name="Pachter L."/>
            <person name="Papaceit M."/>
            <person name="Parisi M.J."/>
            <person name="Parisi M."/>
            <person name="Parts L."/>
            <person name="Pedersen J.S."/>
            <person name="Pesole G."/>
            <person name="Phillippy A.M."/>
            <person name="Ponting C.P."/>
            <person name="Pop M."/>
            <person name="Porcelli D."/>
            <person name="Powell J.R."/>
            <person name="Prohaska S."/>
            <person name="Pruitt K."/>
            <person name="Puig M."/>
            <person name="Quesneville H."/>
            <person name="Ram K.R."/>
            <person name="Rand D."/>
            <person name="Rasmussen M.D."/>
            <person name="Reed L.K."/>
            <person name="Reenan R."/>
            <person name="Reily A."/>
            <person name="Remington K.A."/>
            <person name="Rieger T.T."/>
            <person name="Ritchie M.G."/>
            <person name="Robin C."/>
            <person name="Rogers Y.H."/>
            <person name="Rohde C."/>
            <person name="Rozas J."/>
            <person name="Rubenfield M.J."/>
            <person name="Ruiz A."/>
            <person name="Russo S."/>
            <person name="Salzberg S.L."/>
            <person name="Sanchez-Gracia A."/>
            <person name="Saranga D.J."/>
            <person name="Sato H."/>
            <person name="Schaeffer S.W."/>
            <person name="Schatz M.C."/>
            <person name="Schlenke T."/>
            <person name="Schwartz R."/>
            <person name="Segarra C."/>
            <person name="Singh R.S."/>
            <person name="Sirot L."/>
            <person name="Sirota M."/>
            <person name="Sisneros N.B."/>
            <person name="Smith C.D."/>
            <person name="Smith T.F."/>
            <person name="Spieth J."/>
            <person name="Stage D.E."/>
            <person name="Stark A."/>
            <person name="Stephan W."/>
            <person name="Strausberg R.L."/>
            <person name="Strempel S."/>
            <person name="Sturgill D."/>
            <person name="Sutton G."/>
            <person name="Sutton G.G."/>
            <person name="Tao W."/>
            <person name="Teichmann S."/>
            <person name="Tobari Y.N."/>
            <person name="Tomimura Y."/>
            <person name="Tsolas J.M."/>
            <person name="Valente V.L."/>
            <person name="Venter E."/>
            <person name="Venter J.C."/>
            <person name="Vicario S."/>
            <person name="Vieira F.G."/>
            <person name="Vilella A.J."/>
            <person name="Villasante A."/>
            <person name="Walenz B."/>
            <person name="Wang J."/>
            <person name="Wasserman M."/>
            <person name="Watts T."/>
            <person name="Wilson D."/>
            <person name="Wilson R.K."/>
            <person name="Wing R.A."/>
            <person name="Wolfner M.F."/>
            <person name="Wong A."/>
            <person name="Wong G.K."/>
            <person name="Wu C.I."/>
            <person name="Wu G."/>
            <person name="Yamamoto D."/>
            <person name="Yang H.P."/>
            <person name="Yang S.P."/>
            <person name="Yorke J.A."/>
            <person name="Yoshida K."/>
            <person name="Zdobnov E."/>
            <person name="Zhang P."/>
            <person name="Zhang Y."/>
            <person name="Zimin A.V."/>
            <person name="Baldwin J."/>
            <person name="Abdouelleil A."/>
            <person name="Abdulkadir J."/>
            <person name="Abebe A."/>
            <person name="Abera B."/>
            <person name="Abreu J."/>
            <person name="Acer S.C."/>
            <person name="Aftuck L."/>
            <person name="Alexander A."/>
            <person name="An P."/>
            <person name="Anderson E."/>
            <person name="Anderson S."/>
            <person name="Arachi H."/>
            <person name="Azer M."/>
            <person name="Bachantsang P."/>
            <person name="Barry A."/>
            <person name="Bayul T."/>
            <person name="Berlin A."/>
            <person name="Bessette D."/>
            <person name="Bloom T."/>
            <person name="Blye J."/>
            <person name="Boguslavskiy L."/>
            <person name="Bonnet C."/>
            <person name="Boukhgalter B."/>
            <person name="Bourzgui I."/>
            <person name="Brown A."/>
            <person name="Cahill P."/>
            <person name="Channer S."/>
            <person name="Cheshatsang Y."/>
            <person name="Chuda L."/>
            <person name="Citroen M."/>
            <person name="Collymore A."/>
            <person name="Cooke P."/>
            <person name="Costello M."/>
            <person name="D'Aco K."/>
            <person name="Daza R."/>
            <person name="De Haan G."/>
            <person name="DeGray S."/>
            <person name="DeMaso C."/>
            <person name="Dhargay N."/>
            <person name="Dooley K."/>
            <person name="Dooley E."/>
            <person name="Doricent M."/>
            <person name="Dorje P."/>
            <person name="Dorjee K."/>
            <person name="Dupes A."/>
            <person name="Elong R."/>
            <person name="Falk J."/>
            <person name="Farina A."/>
            <person name="Faro S."/>
            <person name="Ferguson D."/>
            <person name="Fisher S."/>
            <person name="Foley C.D."/>
            <person name="Franke A."/>
            <person name="Friedrich D."/>
            <person name="Gadbois L."/>
            <person name="Gearin G."/>
            <person name="Gearin C.R."/>
            <person name="Giannoukos G."/>
            <person name="Goode T."/>
            <person name="Graham J."/>
            <person name="Grandbois E."/>
            <person name="Grewal S."/>
            <person name="Gyaltsen K."/>
            <person name="Hafez N."/>
            <person name="Hagos B."/>
            <person name="Hall J."/>
            <person name="Henson C."/>
            <person name="Hollinger A."/>
            <person name="Honan T."/>
            <person name="Huard M.D."/>
            <person name="Hughes L."/>
            <person name="Hurhula B."/>
            <person name="Husby M.E."/>
            <person name="Kamat A."/>
            <person name="Kanga B."/>
            <person name="Kashin S."/>
            <person name="Khazanovich D."/>
            <person name="Kisner P."/>
            <person name="Lance K."/>
            <person name="Lara M."/>
            <person name="Lee W."/>
            <person name="Lennon N."/>
            <person name="Letendre F."/>
            <person name="LeVine R."/>
            <person name="Lipovsky A."/>
            <person name="Liu X."/>
            <person name="Liu J."/>
            <person name="Liu S."/>
            <person name="Lokyitsang T."/>
            <person name="Lokyitsang Y."/>
            <person name="Lubonja R."/>
            <person name="Lui A."/>
            <person name="MacDonald P."/>
            <person name="Magnisalis V."/>
            <person name="Maru K."/>
            <person name="Matthews C."/>
            <person name="McCusker W."/>
            <person name="McDonough S."/>
            <person name="Mehta T."/>
            <person name="Meldrim J."/>
            <person name="Meneus L."/>
            <person name="Mihai O."/>
            <person name="Mihalev A."/>
            <person name="Mihova T."/>
            <person name="Mittelman R."/>
            <person name="Mlenga V."/>
            <person name="Montmayeur A."/>
            <person name="Mulrain L."/>
            <person name="Navidi A."/>
            <person name="Naylor J."/>
            <person name="Negash T."/>
            <person name="Nguyen T."/>
            <person name="Nguyen N."/>
            <person name="Nicol R."/>
            <person name="Norbu C."/>
            <person name="Norbu N."/>
            <person name="Novod N."/>
            <person name="O'Neill B."/>
            <person name="Osman S."/>
            <person name="Markiewicz E."/>
            <person name="Oyono O.L."/>
            <person name="Patti C."/>
            <person name="Phunkhang P."/>
            <person name="Pierre F."/>
            <person name="Priest M."/>
            <person name="Raghuraman S."/>
            <person name="Rege F."/>
            <person name="Reyes R."/>
            <person name="Rise C."/>
            <person name="Rogov P."/>
            <person name="Ross K."/>
            <person name="Ryan E."/>
            <person name="Settipalli S."/>
            <person name="Shea T."/>
            <person name="Sherpa N."/>
            <person name="Shi L."/>
            <person name="Shih D."/>
            <person name="Sparrow T."/>
            <person name="Spaulding J."/>
            <person name="Stalker J."/>
            <person name="Stange-Thomann N."/>
            <person name="Stavropoulos S."/>
            <person name="Stone C."/>
            <person name="Strader C."/>
            <person name="Tesfaye S."/>
            <person name="Thomson T."/>
            <person name="Thoulutsang Y."/>
            <person name="Thoulutsang D."/>
            <person name="Topham K."/>
            <person name="Topping I."/>
            <person name="Tsamla T."/>
            <person name="Vassiliev H."/>
            <person name="Vo A."/>
            <person name="Wangchuk T."/>
            <person name="Wangdi T."/>
            <person name="Weiand M."/>
            <person name="Wilkinson J."/>
            <person name="Wilson A."/>
            <person name="Yadav S."/>
            <person name="Young G."/>
            <person name="Yu Q."/>
            <person name="Zembek L."/>
            <person name="Zhong D."/>
            <person name="Zimmer A."/>
            <person name="Zwirko Z."/>
            <person name="Jaffe D.B."/>
            <person name="Alvarez P."/>
            <person name="Brockman W."/>
            <person name="Butler J."/>
            <person name="Chin C."/>
            <person name="Gnerre S."/>
            <person name="Grabherr M."/>
            <person name="Kleber M."/>
            <person name="Mauceli E."/>
            <person name="MacCallum I."/>
        </authorList>
    </citation>
    <scope>NUCLEOTIDE SEQUENCE [LARGE SCALE GENOMIC DNA]</scope>
    <source>
        <strain evidence="16">Tucson 14030-0811.24</strain>
    </source>
</reference>
<dbReference type="InterPro" id="IPR050476">
    <property type="entry name" value="Insect_CytP450_Detox"/>
</dbReference>
<evidence type="ECO:0000256" key="14">
    <source>
        <dbReference type="RuleBase" id="RU000461"/>
    </source>
</evidence>
<evidence type="ECO:0000256" key="4">
    <source>
        <dbReference type="ARBA" id="ARBA00010617"/>
    </source>
</evidence>
<dbReference type="Proteomes" id="UP000007798">
    <property type="component" value="Unassembled WGS sequence"/>
</dbReference>
<evidence type="ECO:0000256" key="7">
    <source>
        <dbReference type="ARBA" id="ARBA00022824"/>
    </source>
</evidence>
<dbReference type="PRINTS" id="PR00463">
    <property type="entry name" value="EP450I"/>
</dbReference>
<keyword evidence="7" id="KW-0256">Endoplasmic reticulum</keyword>
<gene>
    <name evidence="15" type="primary">Dwil\GK21537</name>
    <name evidence="15" type="ORF">Dwil_GK21537</name>
</gene>
<dbReference type="InterPro" id="IPR002401">
    <property type="entry name" value="Cyt_P450_E_grp-I"/>
</dbReference>
<keyword evidence="8" id="KW-0492">Microsome</keyword>
<dbReference type="PROSITE" id="PS00086">
    <property type="entry name" value="CYTOCHROME_P450"/>
    <property type="match status" value="1"/>
</dbReference>
<keyword evidence="11 14" id="KW-0503">Monooxygenase</keyword>
<comment type="similarity">
    <text evidence="4 14">Belongs to the cytochrome P450 family.</text>
</comment>
<protein>
    <submittedName>
        <fullName evidence="15">GK21537</fullName>
    </submittedName>
</protein>
<feature type="binding site" description="axial binding residue" evidence="13">
    <location>
        <position position="431"/>
    </location>
    <ligand>
        <name>heme</name>
        <dbReference type="ChEBI" id="CHEBI:30413"/>
    </ligand>
    <ligandPart>
        <name>Fe</name>
        <dbReference type="ChEBI" id="CHEBI:18248"/>
    </ligandPart>
</feature>
<comment type="cofactor">
    <cofactor evidence="1 13">
        <name>heme</name>
        <dbReference type="ChEBI" id="CHEBI:30413"/>
    </cofactor>
</comment>
<evidence type="ECO:0000256" key="5">
    <source>
        <dbReference type="ARBA" id="ARBA00022617"/>
    </source>
</evidence>
<dbReference type="GO" id="GO:0020037">
    <property type="term" value="F:heme binding"/>
    <property type="evidence" value="ECO:0007669"/>
    <property type="project" value="InterPro"/>
</dbReference>
<dbReference type="InParanoid" id="B4MPU5"/>
<dbReference type="FunFam" id="1.10.630.10:FF:000182">
    <property type="entry name" value="Cytochrome P450 3A4"/>
    <property type="match status" value="1"/>
</dbReference>
<evidence type="ECO:0000313" key="16">
    <source>
        <dbReference type="Proteomes" id="UP000007798"/>
    </source>
</evidence>
<evidence type="ECO:0000256" key="3">
    <source>
        <dbReference type="ARBA" id="ARBA00004406"/>
    </source>
</evidence>
<keyword evidence="9 14" id="KW-0560">Oxidoreductase</keyword>
<dbReference type="SMR" id="B4MPU5"/>
<evidence type="ECO:0000256" key="12">
    <source>
        <dbReference type="ARBA" id="ARBA00023136"/>
    </source>
</evidence>
<keyword evidence="12" id="KW-0472">Membrane</keyword>